<dbReference type="AlphaFoldDB" id="A0AAD9L5Z3"/>
<dbReference type="Proteomes" id="UP001209878">
    <property type="component" value="Unassembled WGS sequence"/>
</dbReference>
<evidence type="ECO:0000313" key="2">
    <source>
        <dbReference type="Proteomes" id="UP001209878"/>
    </source>
</evidence>
<organism evidence="1 2">
    <name type="scientific">Ridgeia piscesae</name>
    <name type="common">Tubeworm</name>
    <dbReference type="NCBI Taxonomy" id="27915"/>
    <lineage>
        <taxon>Eukaryota</taxon>
        <taxon>Metazoa</taxon>
        <taxon>Spiralia</taxon>
        <taxon>Lophotrochozoa</taxon>
        <taxon>Annelida</taxon>
        <taxon>Polychaeta</taxon>
        <taxon>Sedentaria</taxon>
        <taxon>Canalipalpata</taxon>
        <taxon>Sabellida</taxon>
        <taxon>Siboglinidae</taxon>
        <taxon>Ridgeia</taxon>
    </lineage>
</organism>
<keyword evidence="2" id="KW-1185">Reference proteome</keyword>
<reference evidence="1" key="1">
    <citation type="journal article" date="2023" name="Mol. Biol. Evol.">
        <title>Third-Generation Sequencing Reveals the Adaptive Role of the Epigenome in Three Deep-Sea Polychaetes.</title>
        <authorList>
            <person name="Perez M."/>
            <person name="Aroh O."/>
            <person name="Sun Y."/>
            <person name="Lan Y."/>
            <person name="Juniper S.K."/>
            <person name="Young C.R."/>
            <person name="Angers B."/>
            <person name="Qian P.Y."/>
        </authorList>
    </citation>
    <scope>NUCLEOTIDE SEQUENCE</scope>
    <source>
        <strain evidence="1">R07B-5</strain>
    </source>
</reference>
<evidence type="ECO:0000313" key="1">
    <source>
        <dbReference type="EMBL" id="KAK2183422.1"/>
    </source>
</evidence>
<proteinExistence type="predicted"/>
<gene>
    <name evidence="1" type="ORF">NP493_312g01006</name>
</gene>
<dbReference type="EMBL" id="JAODUO010000311">
    <property type="protein sequence ID" value="KAK2183422.1"/>
    <property type="molecule type" value="Genomic_DNA"/>
</dbReference>
<name>A0AAD9L5Z3_RIDPI</name>
<accession>A0AAD9L5Z3</accession>
<comment type="caution">
    <text evidence="1">The sequence shown here is derived from an EMBL/GenBank/DDBJ whole genome shotgun (WGS) entry which is preliminary data.</text>
</comment>
<sequence length="50" mass="5905">MSSATSKHFRYKCHELFVNFPKSLSRIMAHYCHVIYACYQNMPQNLFASC</sequence>
<protein>
    <submittedName>
        <fullName evidence="1">Uncharacterized protein</fullName>
    </submittedName>
</protein>